<evidence type="ECO:0000313" key="3">
    <source>
        <dbReference type="Proteomes" id="UP000272010"/>
    </source>
</evidence>
<dbReference type="AlphaFoldDB" id="A0A386UKS2"/>
<keyword evidence="1" id="KW-0472">Membrane</keyword>
<proteinExistence type="predicted"/>
<name>A0A386UKS2_9RHOB</name>
<sequence>MADAIVVIYVMIAMAVGALWPFWLMLWVLS</sequence>
<evidence type="ECO:0000256" key="1">
    <source>
        <dbReference type="SAM" id="Phobius"/>
    </source>
</evidence>
<dbReference type="EMBL" id="CP031078">
    <property type="protein sequence ID" value="AYF01303.1"/>
    <property type="molecule type" value="Genomic_DNA"/>
</dbReference>
<organism evidence="2 3">
    <name type="scientific">Paracoccus yeei</name>
    <dbReference type="NCBI Taxonomy" id="147645"/>
    <lineage>
        <taxon>Bacteria</taxon>
        <taxon>Pseudomonadati</taxon>
        <taxon>Pseudomonadota</taxon>
        <taxon>Alphaproteobacteria</taxon>
        <taxon>Rhodobacterales</taxon>
        <taxon>Paracoccaceae</taxon>
        <taxon>Paracoccus</taxon>
    </lineage>
</organism>
<accession>A0A386UKS2</accession>
<feature type="transmembrane region" description="Helical" evidence="1">
    <location>
        <begin position="6"/>
        <end position="29"/>
    </location>
</feature>
<protein>
    <submittedName>
        <fullName evidence="2">Uncharacterized protein</fullName>
    </submittedName>
</protein>
<keyword evidence="1" id="KW-1133">Transmembrane helix</keyword>
<reference evidence="3" key="1">
    <citation type="submission" date="2018-07" db="EMBL/GenBank/DDBJ databases">
        <title>Genome Structure of the Opportunistic Pathogen Paracoccus yeei (Alphaproteobacteria) and Identification of Putative Virulence Factors.</title>
        <authorList>
            <person name="Lasek R."/>
            <person name="Szuplewska M."/>
            <person name="Mitura M."/>
            <person name="Decewicz P."/>
            <person name="Chmielowska C."/>
            <person name="Pawlot A."/>
            <person name="Sentkowska D."/>
            <person name="Czarnecki J."/>
            <person name="Bartosik D."/>
        </authorList>
    </citation>
    <scope>NUCLEOTIDE SEQUENCE [LARGE SCALE GENOMIC DNA]</scope>
    <source>
        <strain evidence="3">CCUG 32053</strain>
    </source>
</reference>
<dbReference type="Proteomes" id="UP000272010">
    <property type="component" value="Chromosome"/>
</dbReference>
<keyword evidence="1" id="KW-0812">Transmembrane</keyword>
<gene>
    <name evidence="2" type="ORF">PY32053_01676</name>
</gene>
<evidence type="ECO:0000313" key="2">
    <source>
        <dbReference type="EMBL" id="AYF01303.1"/>
    </source>
</evidence>